<feature type="non-terminal residue" evidence="2">
    <location>
        <position position="1"/>
    </location>
</feature>
<keyword evidence="3" id="KW-1185">Reference proteome</keyword>
<sequence>MAKGSKSGGMSPMVLNIVSAVLWLAMVVVFFVTHGFTMGGYTLMSPYHYPILYTIIFLGLGAMVVMMFMNPPKDKQRLYDCFWVSCILSVAANLVMEKFWYWIYCPLCLLLCACVFYMYMQVGRTHWLIQGPTAVYLGWTLVVAVESLVLLFQGKIFKWTNPGEHQWFYILFLVILIAASGYIGLHFKSHLEPIPVVVAIL</sequence>
<feature type="transmembrane region" description="Helical" evidence="1">
    <location>
        <begin position="51"/>
        <end position="69"/>
    </location>
</feature>
<comment type="caution">
    <text evidence="2">The sequence shown here is derived from an EMBL/GenBank/DDBJ whole genome shotgun (WGS) entry which is preliminary data.</text>
</comment>
<feature type="transmembrane region" description="Helical" evidence="1">
    <location>
        <begin position="12"/>
        <end position="31"/>
    </location>
</feature>
<dbReference type="AlphaFoldDB" id="A0A9K3CQC3"/>
<keyword evidence="1" id="KW-1133">Transmembrane helix</keyword>
<feature type="transmembrane region" description="Helical" evidence="1">
    <location>
        <begin position="166"/>
        <end position="185"/>
    </location>
</feature>
<dbReference type="EMBL" id="BDIP01000249">
    <property type="protein sequence ID" value="GIQ80822.1"/>
    <property type="molecule type" value="Genomic_DNA"/>
</dbReference>
<keyword evidence="1" id="KW-0472">Membrane</keyword>
<protein>
    <submittedName>
        <fullName evidence="2">Uncharacterized protein</fullName>
    </submittedName>
</protein>
<feature type="transmembrane region" description="Helical" evidence="1">
    <location>
        <begin position="101"/>
        <end position="122"/>
    </location>
</feature>
<gene>
    <name evidence="2" type="ORF">KIPB_001684</name>
</gene>
<name>A0A9K3CQC3_9EUKA</name>
<evidence type="ECO:0000256" key="1">
    <source>
        <dbReference type="SAM" id="Phobius"/>
    </source>
</evidence>
<evidence type="ECO:0000313" key="3">
    <source>
        <dbReference type="Proteomes" id="UP000265618"/>
    </source>
</evidence>
<organism evidence="2 3">
    <name type="scientific">Kipferlia bialata</name>
    <dbReference type="NCBI Taxonomy" id="797122"/>
    <lineage>
        <taxon>Eukaryota</taxon>
        <taxon>Metamonada</taxon>
        <taxon>Carpediemonas-like organisms</taxon>
        <taxon>Kipferlia</taxon>
    </lineage>
</organism>
<keyword evidence="1" id="KW-0812">Transmembrane</keyword>
<reference evidence="2 3" key="1">
    <citation type="journal article" date="2018" name="PLoS ONE">
        <title>The draft genome of Kipferlia bialata reveals reductive genome evolution in fornicate parasites.</title>
        <authorList>
            <person name="Tanifuji G."/>
            <person name="Takabayashi S."/>
            <person name="Kume K."/>
            <person name="Takagi M."/>
            <person name="Nakayama T."/>
            <person name="Kamikawa R."/>
            <person name="Inagaki Y."/>
            <person name="Hashimoto T."/>
        </authorList>
    </citation>
    <scope>NUCLEOTIDE SEQUENCE [LARGE SCALE GENOMIC DNA]</scope>
    <source>
        <strain evidence="2">NY0173</strain>
    </source>
</reference>
<feature type="transmembrane region" description="Helical" evidence="1">
    <location>
        <begin position="134"/>
        <end position="154"/>
    </location>
</feature>
<evidence type="ECO:0000313" key="2">
    <source>
        <dbReference type="EMBL" id="GIQ80822.1"/>
    </source>
</evidence>
<dbReference type="Proteomes" id="UP000265618">
    <property type="component" value="Unassembled WGS sequence"/>
</dbReference>
<proteinExistence type="predicted"/>
<accession>A0A9K3CQC3</accession>